<dbReference type="RefSeq" id="WP_117493950.1">
    <property type="nucleotide sequence ID" value="NZ_JBKTDD010000001.1"/>
</dbReference>
<name>A0A3E3JXW7_9FIRM</name>
<dbReference type="OrthoDB" id="72471at2"/>
<reference evidence="1 2" key="1">
    <citation type="submission" date="2018-08" db="EMBL/GenBank/DDBJ databases">
        <title>A genome reference for cultivated species of the human gut microbiota.</title>
        <authorList>
            <person name="Zou Y."/>
            <person name="Xue W."/>
            <person name="Luo G."/>
        </authorList>
    </citation>
    <scope>NUCLEOTIDE SEQUENCE [LARGE SCALE GENOMIC DNA]</scope>
    <source>
        <strain evidence="1 2">AF37-2AT</strain>
    </source>
</reference>
<dbReference type="Proteomes" id="UP000261080">
    <property type="component" value="Unassembled WGS sequence"/>
</dbReference>
<evidence type="ECO:0000313" key="1">
    <source>
        <dbReference type="EMBL" id="RGE84258.1"/>
    </source>
</evidence>
<evidence type="ECO:0000313" key="2">
    <source>
        <dbReference type="Proteomes" id="UP000261080"/>
    </source>
</evidence>
<protein>
    <recommendedName>
        <fullName evidence="3">ASCH domain-containing protein</fullName>
    </recommendedName>
</protein>
<organism evidence="1 2">
    <name type="scientific">Sellimonas intestinalis</name>
    <dbReference type="NCBI Taxonomy" id="1653434"/>
    <lineage>
        <taxon>Bacteria</taxon>
        <taxon>Bacillati</taxon>
        <taxon>Bacillota</taxon>
        <taxon>Clostridia</taxon>
        <taxon>Lachnospirales</taxon>
        <taxon>Lachnospiraceae</taxon>
        <taxon>Sellimonas</taxon>
    </lineage>
</organism>
<keyword evidence="2" id="KW-1185">Reference proteome</keyword>
<dbReference type="AlphaFoldDB" id="A0A3E3JXW7"/>
<proteinExistence type="predicted"/>
<accession>A0A3E3JXW7</accession>
<evidence type="ECO:0008006" key="3">
    <source>
        <dbReference type="Google" id="ProtNLM"/>
    </source>
</evidence>
<sequence>MSRVKPILFNTDMVRASLDGRKTVTRRCMKPQPQGYFEVNEEPLYIYDTSLGQGQIHSPYQPGDILYVRETWHKYTKRVGTGECCHMAEFYGYKASIANSEDAGERWKPSIHMPKEAARLWLKVTDARVERLQDITNKDVEKEGVEKKCIDSYIRQMPCETEEYIRLAYIIAFQDIWDSIIKKKDLLLYGWNANPWVWVIEFEQCKKTEEI</sequence>
<comment type="caution">
    <text evidence="1">The sequence shown here is derived from an EMBL/GenBank/DDBJ whole genome shotgun (WGS) entry which is preliminary data.</text>
</comment>
<gene>
    <name evidence="1" type="ORF">DW016_15875</name>
</gene>
<dbReference type="EMBL" id="QVLX01000022">
    <property type="protein sequence ID" value="RGE84258.1"/>
    <property type="molecule type" value="Genomic_DNA"/>
</dbReference>